<dbReference type="InterPro" id="IPR017941">
    <property type="entry name" value="Rieske_2Fe-2S"/>
</dbReference>
<dbReference type="Proteomes" id="UP001519271">
    <property type="component" value="Unassembled WGS sequence"/>
</dbReference>
<evidence type="ECO:0000313" key="8">
    <source>
        <dbReference type="Proteomes" id="UP001519271"/>
    </source>
</evidence>
<comment type="caution">
    <text evidence="7">The sequence shown here is derived from an EMBL/GenBank/DDBJ whole genome shotgun (WGS) entry which is preliminary data.</text>
</comment>
<evidence type="ECO:0000256" key="3">
    <source>
        <dbReference type="ARBA" id="ARBA00023002"/>
    </source>
</evidence>
<keyword evidence="2" id="KW-0479">Metal-binding</keyword>
<dbReference type="PROSITE" id="PS51296">
    <property type="entry name" value="RIESKE"/>
    <property type="match status" value="1"/>
</dbReference>
<dbReference type="InterPro" id="IPR044043">
    <property type="entry name" value="VanA_C_cat"/>
</dbReference>
<keyword evidence="3" id="KW-0560">Oxidoreductase</keyword>
<keyword evidence="4" id="KW-0408">Iron</keyword>
<dbReference type="EMBL" id="JAGGKC010000002">
    <property type="protein sequence ID" value="MBP1918032.1"/>
    <property type="molecule type" value="Genomic_DNA"/>
</dbReference>
<dbReference type="InterPro" id="IPR050584">
    <property type="entry name" value="Cholesterol_7-desaturase"/>
</dbReference>
<protein>
    <submittedName>
        <fullName evidence="7">Phenylpropionate dioxygenase-like ring-hydroxylating dioxygenase large terminal subunit</fullName>
    </submittedName>
</protein>
<proteinExistence type="predicted"/>
<feature type="domain" description="Rieske" evidence="6">
    <location>
        <begin position="6"/>
        <end position="112"/>
    </location>
</feature>
<dbReference type="SUPFAM" id="SSF50022">
    <property type="entry name" value="ISP domain"/>
    <property type="match status" value="1"/>
</dbReference>
<reference evidence="7 8" key="1">
    <citation type="submission" date="2021-03" db="EMBL/GenBank/DDBJ databases">
        <title>Genomic Encyclopedia of Type Strains, Phase IV (KMG-IV): sequencing the most valuable type-strain genomes for metagenomic binning, comparative biology and taxonomic classification.</title>
        <authorList>
            <person name="Goeker M."/>
        </authorList>
    </citation>
    <scope>NUCLEOTIDE SEQUENCE [LARGE SCALE GENOMIC DNA]</scope>
    <source>
        <strain evidence="7 8">DSM 6139</strain>
    </source>
</reference>
<evidence type="ECO:0000259" key="6">
    <source>
        <dbReference type="PROSITE" id="PS51296"/>
    </source>
</evidence>
<dbReference type="Gene3D" id="3.90.380.10">
    <property type="entry name" value="Naphthalene 1,2-dioxygenase Alpha Subunit, Chain A, domain 1"/>
    <property type="match status" value="1"/>
</dbReference>
<evidence type="ECO:0000256" key="5">
    <source>
        <dbReference type="ARBA" id="ARBA00023014"/>
    </source>
</evidence>
<dbReference type="CDD" id="cd03469">
    <property type="entry name" value="Rieske_RO_Alpha_N"/>
    <property type="match status" value="1"/>
</dbReference>
<organism evidence="7 8">
    <name type="scientific">Youngiibacter multivorans</name>
    <dbReference type="NCBI Taxonomy" id="937251"/>
    <lineage>
        <taxon>Bacteria</taxon>
        <taxon>Bacillati</taxon>
        <taxon>Bacillota</taxon>
        <taxon>Clostridia</taxon>
        <taxon>Eubacteriales</taxon>
        <taxon>Clostridiaceae</taxon>
        <taxon>Youngiibacter</taxon>
    </lineage>
</organism>
<sequence length="326" mass="36838">MIWNQWYAVLPSTAIKSGKILAAKRMGLELAFFRNGKGNAACVEDKCSHRGAALSGGKVKGDCVMCPFHGLEFDNNGACRYVPSYGKSSVKDLSRYNVKRYIVREENSIIYLWYGDEDKVTDKLPFFHGFVDRSYVFSEVEDLWNSHYSRCIENQLDVVHVPIVHHNTIGRGNKTLINGPKVIFENGMLTTSANNEVDTGQKPKPADECVIKDTYLNFIFPNIWMNHISKKIKVIIYFAPVDEENTILYIRFYHRITGNGIADRAIAFAGKYANLIIERQDKRVVVTQKPKSSSLKGGEKLLTGDGPIIAYRRMREELKGLGNTGK</sequence>
<evidence type="ECO:0000256" key="1">
    <source>
        <dbReference type="ARBA" id="ARBA00022714"/>
    </source>
</evidence>
<evidence type="ECO:0000256" key="2">
    <source>
        <dbReference type="ARBA" id="ARBA00022723"/>
    </source>
</evidence>
<dbReference type="Gene3D" id="2.102.10.10">
    <property type="entry name" value="Rieske [2Fe-2S] iron-sulphur domain"/>
    <property type="match status" value="1"/>
</dbReference>
<gene>
    <name evidence="7" type="ORF">J2Z34_000503</name>
</gene>
<dbReference type="SUPFAM" id="SSF55961">
    <property type="entry name" value="Bet v1-like"/>
    <property type="match status" value="1"/>
</dbReference>
<dbReference type="InterPro" id="IPR036922">
    <property type="entry name" value="Rieske_2Fe-2S_sf"/>
</dbReference>
<keyword evidence="5" id="KW-0411">Iron-sulfur</keyword>
<dbReference type="RefSeq" id="WP_209458271.1">
    <property type="nucleotide sequence ID" value="NZ_JAGGKC010000002.1"/>
</dbReference>
<dbReference type="Pfam" id="PF00355">
    <property type="entry name" value="Rieske"/>
    <property type="match status" value="1"/>
</dbReference>
<name>A0ABS4G0K4_9CLOT</name>
<dbReference type="PANTHER" id="PTHR21266">
    <property type="entry name" value="IRON-SULFUR DOMAIN CONTAINING PROTEIN"/>
    <property type="match status" value="1"/>
</dbReference>
<dbReference type="PANTHER" id="PTHR21266:SF59">
    <property type="entry name" value="BLR4922 PROTEIN"/>
    <property type="match status" value="1"/>
</dbReference>
<accession>A0ABS4G0K4</accession>
<keyword evidence="8" id="KW-1185">Reference proteome</keyword>
<dbReference type="Pfam" id="PF19112">
    <property type="entry name" value="VanA_C"/>
    <property type="match status" value="1"/>
</dbReference>
<evidence type="ECO:0000256" key="4">
    <source>
        <dbReference type="ARBA" id="ARBA00023004"/>
    </source>
</evidence>
<evidence type="ECO:0000313" key="7">
    <source>
        <dbReference type="EMBL" id="MBP1918032.1"/>
    </source>
</evidence>
<keyword evidence="1" id="KW-0001">2Fe-2S</keyword>